<keyword evidence="1" id="KW-0808">Transferase</keyword>
<evidence type="ECO:0000256" key="2">
    <source>
        <dbReference type="ARBA" id="ARBA00023315"/>
    </source>
</evidence>
<dbReference type="PANTHER" id="PTHR11877">
    <property type="entry name" value="HYDROXYMETHYLGLUTARYL-COA SYNTHASE"/>
    <property type="match status" value="1"/>
</dbReference>
<dbReference type="EMBL" id="KZ772762">
    <property type="protein sequence ID" value="PTQ33283.1"/>
    <property type="molecule type" value="Genomic_DNA"/>
</dbReference>
<dbReference type="SUPFAM" id="SSF53901">
    <property type="entry name" value="Thiolase-like"/>
    <property type="match status" value="1"/>
</dbReference>
<feature type="compositionally biased region" description="Polar residues" evidence="3">
    <location>
        <begin position="1"/>
        <end position="13"/>
    </location>
</feature>
<evidence type="ECO:0000256" key="1">
    <source>
        <dbReference type="ARBA" id="ARBA00022679"/>
    </source>
</evidence>
<gene>
    <name evidence="5" type="ORF">MARPO_0090s0024</name>
</gene>
<protein>
    <recommendedName>
        <fullName evidence="4">Chalcone/stilbene synthase N-terminal domain-containing protein</fullName>
    </recommendedName>
</protein>
<proteinExistence type="predicted"/>
<feature type="region of interest" description="Disordered" evidence="3">
    <location>
        <begin position="1"/>
        <end position="42"/>
    </location>
</feature>
<accession>A0A2R6WHH5</accession>
<evidence type="ECO:0000256" key="3">
    <source>
        <dbReference type="SAM" id="MobiDB-lite"/>
    </source>
</evidence>
<evidence type="ECO:0000313" key="6">
    <source>
        <dbReference type="Proteomes" id="UP000244005"/>
    </source>
</evidence>
<dbReference type="Proteomes" id="UP000244005">
    <property type="component" value="Unassembled WGS sequence"/>
</dbReference>
<dbReference type="InterPro" id="IPR016039">
    <property type="entry name" value="Thiolase-like"/>
</dbReference>
<dbReference type="Gene3D" id="3.40.47.10">
    <property type="match status" value="1"/>
</dbReference>
<dbReference type="PANTHER" id="PTHR11877:SF14">
    <property type="entry name" value="CHALCONE SYNTHASE"/>
    <property type="match status" value="1"/>
</dbReference>
<dbReference type="Gramene" id="Mp4g21980.1">
    <property type="protein sequence ID" value="Mp4g21980.1.cds"/>
    <property type="gene ID" value="Mp4g21980"/>
</dbReference>
<feature type="compositionally biased region" description="Polar residues" evidence="3">
    <location>
        <begin position="28"/>
        <end position="37"/>
    </location>
</feature>
<evidence type="ECO:0000259" key="4">
    <source>
        <dbReference type="Pfam" id="PF00195"/>
    </source>
</evidence>
<dbReference type="InterPro" id="IPR011141">
    <property type="entry name" value="Polyketide_synthase_type-III"/>
</dbReference>
<dbReference type="OrthoDB" id="1500228at2759"/>
<dbReference type="GO" id="GO:0016747">
    <property type="term" value="F:acyltransferase activity, transferring groups other than amino-acyl groups"/>
    <property type="evidence" value="ECO:0007669"/>
    <property type="project" value="InterPro"/>
</dbReference>
<dbReference type="AlphaFoldDB" id="A0A2R6WHH5"/>
<organism evidence="5 6">
    <name type="scientific">Marchantia polymorpha</name>
    <name type="common">Common liverwort</name>
    <name type="synonym">Marchantia aquatica</name>
    <dbReference type="NCBI Taxonomy" id="3197"/>
    <lineage>
        <taxon>Eukaryota</taxon>
        <taxon>Viridiplantae</taxon>
        <taxon>Streptophyta</taxon>
        <taxon>Embryophyta</taxon>
        <taxon>Marchantiophyta</taxon>
        <taxon>Marchantiopsida</taxon>
        <taxon>Marchantiidae</taxon>
        <taxon>Marchantiales</taxon>
        <taxon>Marchantiaceae</taxon>
        <taxon>Marchantia</taxon>
    </lineage>
</organism>
<sequence>MKTRSCGKNGQQRHSYRLPPPEGRRASDSSCHWQSYSPRDYPQSEYPDFFFNITNTNDKTHLKAKFARICNNSRINTRYFHCTEDVMKANPSMCTYLEPSFDVRVKVPGCKCKNSQGVREFTGWTTEFQGASASIYLHLHEGFV</sequence>
<reference evidence="6" key="1">
    <citation type="journal article" date="2017" name="Cell">
        <title>Insights into land plant evolution garnered from the Marchantia polymorpha genome.</title>
        <authorList>
            <person name="Bowman J.L."/>
            <person name="Kohchi T."/>
            <person name="Yamato K.T."/>
            <person name="Jenkins J."/>
            <person name="Shu S."/>
            <person name="Ishizaki K."/>
            <person name="Yamaoka S."/>
            <person name="Nishihama R."/>
            <person name="Nakamura Y."/>
            <person name="Berger F."/>
            <person name="Adam C."/>
            <person name="Aki S.S."/>
            <person name="Althoff F."/>
            <person name="Araki T."/>
            <person name="Arteaga-Vazquez M.A."/>
            <person name="Balasubrmanian S."/>
            <person name="Barry K."/>
            <person name="Bauer D."/>
            <person name="Boehm C.R."/>
            <person name="Briginshaw L."/>
            <person name="Caballero-Perez J."/>
            <person name="Catarino B."/>
            <person name="Chen F."/>
            <person name="Chiyoda S."/>
            <person name="Chovatia M."/>
            <person name="Davies K.M."/>
            <person name="Delmans M."/>
            <person name="Demura T."/>
            <person name="Dierschke T."/>
            <person name="Dolan L."/>
            <person name="Dorantes-Acosta A.E."/>
            <person name="Eklund D.M."/>
            <person name="Florent S.N."/>
            <person name="Flores-Sandoval E."/>
            <person name="Fujiyama A."/>
            <person name="Fukuzawa H."/>
            <person name="Galik B."/>
            <person name="Grimanelli D."/>
            <person name="Grimwood J."/>
            <person name="Grossniklaus U."/>
            <person name="Hamada T."/>
            <person name="Haseloff J."/>
            <person name="Hetherington A.J."/>
            <person name="Higo A."/>
            <person name="Hirakawa Y."/>
            <person name="Hundley H.N."/>
            <person name="Ikeda Y."/>
            <person name="Inoue K."/>
            <person name="Inoue S.I."/>
            <person name="Ishida S."/>
            <person name="Jia Q."/>
            <person name="Kakita M."/>
            <person name="Kanazawa T."/>
            <person name="Kawai Y."/>
            <person name="Kawashima T."/>
            <person name="Kennedy M."/>
            <person name="Kinose K."/>
            <person name="Kinoshita T."/>
            <person name="Kohara Y."/>
            <person name="Koide E."/>
            <person name="Komatsu K."/>
            <person name="Kopischke S."/>
            <person name="Kubo M."/>
            <person name="Kyozuka J."/>
            <person name="Lagercrantz U."/>
            <person name="Lin S.S."/>
            <person name="Lindquist E."/>
            <person name="Lipzen A.M."/>
            <person name="Lu C.W."/>
            <person name="De Luna E."/>
            <person name="Martienssen R.A."/>
            <person name="Minamino N."/>
            <person name="Mizutani M."/>
            <person name="Mizutani M."/>
            <person name="Mochizuki N."/>
            <person name="Monte I."/>
            <person name="Mosher R."/>
            <person name="Nagasaki H."/>
            <person name="Nakagami H."/>
            <person name="Naramoto S."/>
            <person name="Nishitani K."/>
            <person name="Ohtani M."/>
            <person name="Okamoto T."/>
            <person name="Okumura M."/>
            <person name="Phillips J."/>
            <person name="Pollak B."/>
            <person name="Reinders A."/>
            <person name="Rovekamp M."/>
            <person name="Sano R."/>
            <person name="Sawa S."/>
            <person name="Schmid M.W."/>
            <person name="Shirakawa M."/>
            <person name="Solano R."/>
            <person name="Spunde A."/>
            <person name="Suetsugu N."/>
            <person name="Sugano S."/>
            <person name="Sugiyama A."/>
            <person name="Sun R."/>
            <person name="Suzuki Y."/>
            <person name="Takenaka M."/>
            <person name="Takezawa D."/>
            <person name="Tomogane H."/>
            <person name="Tsuzuki M."/>
            <person name="Ueda T."/>
            <person name="Umeda M."/>
            <person name="Ward J.M."/>
            <person name="Watanabe Y."/>
            <person name="Yazaki K."/>
            <person name="Yokoyama R."/>
            <person name="Yoshitake Y."/>
            <person name="Yotsui I."/>
            <person name="Zachgo S."/>
            <person name="Schmutz J."/>
        </authorList>
    </citation>
    <scope>NUCLEOTIDE SEQUENCE [LARGE SCALE GENOMIC DNA]</scope>
    <source>
        <strain evidence="6">Tak-1</strain>
    </source>
</reference>
<feature type="domain" description="Chalcone/stilbene synthase N-terminal" evidence="4">
    <location>
        <begin position="42"/>
        <end position="107"/>
    </location>
</feature>
<evidence type="ECO:0000313" key="5">
    <source>
        <dbReference type="EMBL" id="PTQ33283.1"/>
    </source>
</evidence>
<keyword evidence="6" id="KW-1185">Reference proteome</keyword>
<dbReference type="Pfam" id="PF00195">
    <property type="entry name" value="Chal_sti_synt_N"/>
    <property type="match status" value="1"/>
</dbReference>
<dbReference type="InterPro" id="IPR001099">
    <property type="entry name" value="Chalcone/stilbene_synt_N"/>
</dbReference>
<name>A0A2R6WHH5_MARPO</name>
<keyword evidence="2" id="KW-0012">Acyltransferase</keyword>